<accession>A0A0P1FZC0</accession>
<evidence type="ECO:0000313" key="7">
    <source>
        <dbReference type="EMBL" id="CUH66808.1"/>
    </source>
</evidence>
<dbReference type="InterPro" id="IPR004089">
    <property type="entry name" value="MCPsignal_dom"/>
</dbReference>
<organism evidence="8 10">
    <name type="scientific">Thalassovita autumnalis</name>
    <dbReference type="NCBI Taxonomy" id="2072972"/>
    <lineage>
        <taxon>Bacteria</taxon>
        <taxon>Pseudomonadati</taxon>
        <taxon>Pseudomonadota</taxon>
        <taxon>Alphaproteobacteria</taxon>
        <taxon>Rhodobacterales</taxon>
        <taxon>Roseobacteraceae</taxon>
        <taxon>Thalassovita</taxon>
    </lineage>
</organism>
<dbReference type="GO" id="GO:0007165">
    <property type="term" value="P:signal transduction"/>
    <property type="evidence" value="ECO:0007669"/>
    <property type="project" value="UniProtKB-KW"/>
</dbReference>
<dbReference type="GO" id="GO:0004888">
    <property type="term" value="F:transmembrane signaling receptor activity"/>
    <property type="evidence" value="ECO:0007669"/>
    <property type="project" value="InterPro"/>
</dbReference>
<evidence type="ECO:0000259" key="6">
    <source>
        <dbReference type="PROSITE" id="PS50885"/>
    </source>
</evidence>
<dbReference type="PANTHER" id="PTHR43531:SF11">
    <property type="entry name" value="METHYL-ACCEPTING CHEMOTAXIS PROTEIN 3"/>
    <property type="match status" value="1"/>
</dbReference>
<name>A0A0P1FZC0_9RHOB</name>
<dbReference type="GO" id="GO:0005886">
    <property type="term" value="C:plasma membrane"/>
    <property type="evidence" value="ECO:0007669"/>
    <property type="project" value="TreeGrafter"/>
</dbReference>
<dbReference type="RefSeq" id="WP_058242828.1">
    <property type="nucleotide sequence ID" value="NZ_CYSB01000027.1"/>
</dbReference>
<evidence type="ECO:0000256" key="3">
    <source>
        <dbReference type="PROSITE-ProRule" id="PRU00284"/>
    </source>
</evidence>
<dbReference type="GO" id="GO:0006935">
    <property type="term" value="P:chemotaxis"/>
    <property type="evidence" value="ECO:0007669"/>
    <property type="project" value="UniProtKB-KW"/>
</dbReference>
<dbReference type="Pfam" id="PF00015">
    <property type="entry name" value="MCPsignal"/>
    <property type="match status" value="1"/>
</dbReference>
<feature type="compositionally biased region" description="Acidic residues" evidence="4">
    <location>
        <begin position="511"/>
        <end position="535"/>
    </location>
</feature>
<feature type="compositionally biased region" description="Low complexity" evidence="4">
    <location>
        <begin position="308"/>
        <end position="320"/>
    </location>
</feature>
<dbReference type="EMBL" id="CYSB01000027">
    <property type="protein sequence ID" value="CUH66808.1"/>
    <property type="molecule type" value="Genomic_DNA"/>
</dbReference>
<evidence type="ECO:0000259" key="5">
    <source>
        <dbReference type="PROSITE" id="PS50111"/>
    </source>
</evidence>
<keyword evidence="8" id="KW-0675">Receptor</keyword>
<evidence type="ECO:0000313" key="10">
    <source>
        <dbReference type="Proteomes" id="UP000051887"/>
    </source>
</evidence>
<dbReference type="Proteomes" id="UP000051887">
    <property type="component" value="Unassembled WGS sequence"/>
</dbReference>
<dbReference type="AlphaFoldDB" id="A0A0P1FZC0"/>
<dbReference type="Pfam" id="PF12729">
    <property type="entry name" value="4HB_MCP_1"/>
    <property type="match status" value="1"/>
</dbReference>
<dbReference type="PRINTS" id="PR00260">
    <property type="entry name" value="CHEMTRNSDUCR"/>
</dbReference>
<dbReference type="PROSITE" id="PS50885">
    <property type="entry name" value="HAMP"/>
    <property type="match status" value="1"/>
</dbReference>
<dbReference type="Proteomes" id="UP000051086">
    <property type="component" value="Unassembled WGS sequence"/>
</dbReference>
<evidence type="ECO:0000256" key="1">
    <source>
        <dbReference type="ARBA" id="ARBA00022500"/>
    </source>
</evidence>
<comment type="similarity">
    <text evidence="2">Belongs to the methyl-accepting chemotaxis (MCP) protein family.</text>
</comment>
<evidence type="ECO:0000313" key="8">
    <source>
        <dbReference type="EMBL" id="CUH71516.1"/>
    </source>
</evidence>
<dbReference type="EMBL" id="CYSC01000021">
    <property type="protein sequence ID" value="CUH71516.1"/>
    <property type="molecule type" value="Genomic_DNA"/>
</dbReference>
<feature type="region of interest" description="Disordered" evidence="4">
    <location>
        <begin position="276"/>
        <end position="332"/>
    </location>
</feature>
<dbReference type="InterPro" id="IPR004090">
    <property type="entry name" value="Chemotax_Me-accpt_rcpt"/>
</dbReference>
<feature type="domain" description="Methyl-accepting transducer" evidence="5">
    <location>
        <begin position="268"/>
        <end position="483"/>
    </location>
</feature>
<keyword evidence="3" id="KW-0807">Transducer</keyword>
<dbReference type="PANTHER" id="PTHR43531">
    <property type="entry name" value="PROTEIN ICFG"/>
    <property type="match status" value="1"/>
</dbReference>
<evidence type="ECO:0000256" key="4">
    <source>
        <dbReference type="SAM" id="MobiDB-lite"/>
    </source>
</evidence>
<reference evidence="7 9" key="2">
    <citation type="submission" date="2015-09" db="EMBL/GenBank/DDBJ databases">
        <authorList>
            <person name="Rodrigo-Torres L."/>
            <person name="Arahal D.R."/>
        </authorList>
    </citation>
    <scope>NUCLEOTIDE SEQUENCE [LARGE SCALE GENOMIC DNA]</scope>
    <source>
        <strain evidence="7 9">CECT 5118</strain>
    </source>
</reference>
<gene>
    <name evidence="8" type="primary">trg_3</name>
    <name evidence="7" type="ORF">TL5118_01913</name>
    <name evidence="8" type="ORF">TL5120_01305</name>
</gene>
<protein>
    <submittedName>
        <fullName evidence="8">Ribose and galactose chemoreceptor protein</fullName>
    </submittedName>
</protein>
<evidence type="ECO:0000256" key="2">
    <source>
        <dbReference type="ARBA" id="ARBA00029447"/>
    </source>
</evidence>
<reference evidence="8 10" key="1">
    <citation type="submission" date="2015-09" db="EMBL/GenBank/DDBJ databases">
        <authorList>
            <consortium name="Swine Surveillance"/>
        </authorList>
    </citation>
    <scope>NUCLEOTIDE SEQUENCE [LARGE SCALE GENOMIC DNA]</scope>
    <source>
        <strain evidence="8 10">5120</strain>
    </source>
</reference>
<keyword evidence="1" id="KW-0145">Chemotaxis</keyword>
<evidence type="ECO:0000313" key="9">
    <source>
        <dbReference type="Proteomes" id="UP000051086"/>
    </source>
</evidence>
<dbReference type="InterPro" id="IPR003660">
    <property type="entry name" value="HAMP_dom"/>
</dbReference>
<dbReference type="OrthoDB" id="9814362at2"/>
<dbReference type="Gene3D" id="1.10.287.950">
    <property type="entry name" value="Methyl-accepting chemotaxis protein"/>
    <property type="match status" value="1"/>
</dbReference>
<feature type="domain" description="HAMP" evidence="6">
    <location>
        <begin position="211"/>
        <end position="263"/>
    </location>
</feature>
<dbReference type="InterPro" id="IPR051310">
    <property type="entry name" value="MCP_chemotaxis"/>
</dbReference>
<dbReference type="CDD" id="cd06225">
    <property type="entry name" value="HAMP"/>
    <property type="match status" value="1"/>
</dbReference>
<proteinExistence type="inferred from homology"/>
<dbReference type="SMART" id="SM00304">
    <property type="entry name" value="HAMP"/>
    <property type="match status" value="1"/>
</dbReference>
<dbReference type="InterPro" id="IPR024478">
    <property type="entry name" value="HlyB_4HB_MCP"/>
</dbReference>
<keyword evidence="9" id="KW-1185">Reference proteome</keyword>
<feature type="compositionally biased region" description="Polar residues" evidence="4">
    <location>
        <begin position="276"/>
        <end position="286"/>
    </location>
</feature>
<sequence length="542" mass="57633">MRFTLKSRLFLSYVSVFVFFLGGLAYAISELKKLTTDFEIFVSEDAQDIQLINEIALTEVLIRTYMGEAIIPKDENDAQRRGELIEQIKGLNVKFAELTETLTARVDPELQEILAVITEAHNTADTQNQRAIIMIEMGRARVAEKLYHGPSGRAMSTINEAAQEISTIIRTRADQEVSAVLSTQADLSRNLTILSVVALVVCSIAALSIIRSISTGMKTSIDMARSVAQGDLSVRATPKGNNEISDLLSAQIDMVDRLRDTLTNVDAAARNLSVGSEQMAGTSETLSEGAAVQASSTEEVSAAVEQMSANISASSENSSETEQIARRASVEAQKSGDAVSEAVSAMRMIGERINVLQDISRQTDLLALNAAVEAARAGEHGRGFAVVASEVRKLAESSQKAAAEISTLSSETVERARVAGEMVTALVPQIEKTSTLVSGISGSSRELAIGASQINEAVQRLDAVTQENTAASEELASTATELSGQAAQLTDVVSYFDLDGTGKSAEASEGTADECAAEPDQLQDSDVAEATEGEDDALRLAS</sequence>
<dbReference type="PROSITE" id="PS50111">
    <property type="entry name" value="CHEMOTAXIS_TRANSDUC_2"/>
    <property type="match status" value="1"/>
</dbReference>
<feature type="region of interest" description="Disordered" evidence="4">
    <location>
        <begin position="500"/>
        <end position="542"/>
    </location>
</feature>
<dbReference type="SMART" id="SM00283">
    <property type="entry name" value="MA"/>
    <property type="match status" value="1"/>
</dbReference>
<dbReference type="SUPFAM" id="SSF58104">
    <property type="entry name" value="Methyl-accepting chemotaxis protein (MCP) signaling domain"/>
    <property type="match status" value="1"/>
</dbReference>